<organism evidence="3 4">
    <name type="scientific">Myodes glareolus</name>
    <name type="common">Bank vole</name>
    <name type="synonym">Clethrionomys glareolus</name>
    <dbReference type="NCBI Taxonomy" id="447135"/>
    <lineage>
        <taxon>Eukaryota</taxon>
        <taxon>Metazoa</taxon>
        <taxon>Chordata</taxon>
        <taxon>Craniata</taxon>
        <taxon>Vertebrata</taxon>
        <taxon>Euteleostomi</taxon>
        <taxon>Mammalia</taxon>
        <taxon>Eutheria</taxon>
        <taxon>Euarchontoglires</taxon>
        <taxon>Glires</taxon>
        <taxon>Rodentia</taxon>
        <taxon>Myomorpha</taxon>
        <taxon>Muroidea</taxon>
        <taxon>Cricetidae</taxon>
        <taxon>Arvicolinae</taxon>
        <taxon>Myodes</taxon>
    </lineage>
</organism>
<keyword evidence="2" id="KW-0732">Signal</keyword>
<reference evidence="3 4" key="1">
    <citation type="journal article" date="2023" name="bioRxiv">
        <title>Conserved and derived expression patterns and positive selection on dental genes reveal complex evolutionary context of ever-growing rodent molars.</title>
        <authorList>
            <person name="Calamari Z.T."/>
            <person name="Song A."/>
            <person name="Cohen E."/>
            <person name="Akter M."/>
            <person name="Roy R.D."/>
            <person name="Hallikas O."/>
            <person name="Christensen M.M."/>
            <person name="Li P."/>
            <person name="Marangoni P."/>
            <person name="Jernvall J."/>
            <person name="Klein O.D."/>
        </authorList>
    </citation>
    <scope>NUCLEOTIDE SEQUENCE [LARGE SCALE GENOMIC DNA]</scope>
    <source>
        <strain evidence="3">V071</strain>
    </source>
</reference>
<dbReference type="EMBL" id="JBBHLL010000050">
    <property type="protein sequence ID" value="KAK7823646.1"/>
    <property type="molecule type" value="Genomic_DNA"/>
</dbReference>
<dbReference type="Proteomes" id="UP001488838">
    <property type="component" value="Unassembled WGS sequence"/>
</dbReference>
<feature type="region of interest" description="Disordered" evidence="1">
    <location>
        <begin position="121"/>
        <end position="148"/>
    </location>
</feature>
<feature type="chain" id="PRO_5043810558" description="Secreted protein" evidence="2">
    <location>
        <begin position="24"/>
        <end position="148"/>
    </location>
</feature>
<evidence type="ECO:0000256" key="1">
    <source>
        <dbReference type="SAM" id="MobiDB-lite"/>
    </source>
</evidence>
<evidence type="ECO:0000256" key="2">
    <source>
        <dbReference type="SAM" id="SignalP"/>
    </source>
</evidence>
<evidence type="ECO:0000313" key="3">
    <source>
        <dbReference type="EMBL" id="KAK7823646.1"/>
    </source>
</evidence>
<evidence type="ECO:0000313" key="4">
    <source>
        <dbReference type="Proteomes" id="UP001488838"/>
    </source>
</evidence>
<evidence type="ECO:0008006" key="5">
    <source>
        <dbReference type="Google" id="ProtNLM"/>
    </source>
</evidence>
<feature type="compositionally biased region" description="Polar residues" evidence="1">
    <location>
        <begin position="139"/>
        <end position="148"/>
    </location>
</feature>
<protein>
    <recommendedName>
        <fullName evidence="5">Secreted protein</fullName>
    </recommendedName>
</protein>
<gene>
    <name evidence="3" type="ORF">U0070_003298</name>
</gene>
<keyword evidence="4" id="KW-1185">Reference proteome</keyword>
<feature type="compositionally biased region" description="Polar residues" evidence="1">
    <location>
        <begin position="48"/>
        <end position="58"/>
    </location>
</feature>
<comment type="caution">
    <text evidence="3">The sequence shown here is derived from an EMBL/GenBank/DDBJ whole genome shotgun (WGS) entry which is preliminary data.</text>
</comment>
<dbReference type="AlphaFoldDB" id="A0AAW0JBL5"/>
<name>A0AAW0JBL5_MYOGA</name>
<sequence length="148" mass="15980">MVSPHFPFLSFFPSLCFPPLLFCSPCSLRSPEVIPPFNSHGAPKASGEPTSSLLHSRSNPTLWPRNDLFAFGPPLVQKEGSERGWVQMVAGRLLQTRGKVTQPDAASGSCASADCRRKSKAGLELSNPEREALRKGRRLTSTSAGADT</sequence>
<feature type="signal peptide" evidence="2">
    <location>
        <begin position="1"/>
        <end position="23"/>
    </location>
</feature>
<feature type="region of interest" description="Disordered" evidence="1">
    <location>
        <begin position="39"/>
        <end position="58"/>
    </location>
</feature>
<proteinExistence type="predicted"/>
<accession>A0AAW0JBL5</accession>